<organism evidence="5 6">
    <name type="scientific">Artemia franciscana</name>
    <name type="common">Brine shrimp</name>
    <name type="synonym">Artemia sanfranciscana</name>
    <dbReference type="NCBI Taxonomy" id="6661"/>
    <lineage>
        <taxon>Eukaryota</taxon>
        <taxon>Metazoa</taxon>
        <taxon>Ecdysozoa</taxon>
        <taxon>Arthropoda</taxon>
        <taxon>Crustacea</taxon>
        <taxon>Branchiopoda</taxon>
        <taxon>Anostraca</taxon>
        <taxon>Artemiidae</taxon>
        <taxon>Artemia</taxon>
    </lineage>
</organism>
<keyword evidence="3" id="KW-0677">Repeat</keyword>
<dbReference type="EMBL" id="JAVRJZ010000012">
    <property type="protein sequence ID" value="KAK2715874.1"/>
    <property type="molecule type" value="Genomic_DNA"/>
</dbReference>
<feature type="transmembrane region" description="Helical" evidence="4">
    <location>
        <begin position="350"/>
        <end position="371"/>
    </location>
</feature>
<keyword evidence="1" id="KW-0433">Leucine-rich repeat</keyword>
<keyword evidence="4" id="KW-1133">Transmembrane helix</keyword>
<protein>
    <submittedName>
        <fullName evidence="5">Uncharacterized protein</fullName>
    </submittedName>
</protein>
<dbReference type="SUPFAM" id="SSF52058">
    <property type="entry name" value="L domain-like"/>
    <property type="match status" value="1"/>
</dbReference>
<reference evidence="5" key="1">
    <citation type="submission" date="2023-07" db="EMBL/GenBank/DDBJ databases">
        <title>Chromosome-level genome assembly of Artemia franciscana.</title>
        <authorList>
            <person name="Jo E."/>
        </authorList>
    </citation>
    <scope>NUCLEOTIDE SEQUENCE</scope>
    <source>
        <tissue evidence="5">Whole body</tissue>
    </source>
</reference>
<evidence type="ECO:0000256" key="2">
    <source>
        <dbReference type="ARBA" id="ARBA00022729"/>
    </source>
</evidence>
<evidence type="ECO:0000256" key="1">
    <source>
        <dbReference type="ARBA" id="ARBA00022614"/>
    </source>
</evidence>
<dbReference type="InterPro" id="IPR001611">
    <property type="entry name" value="Leu-rich_rpt"/>
</dbReference>
<name>A0AA88L7I0_ARTSF</name>
<dbReference type="InterPro" id="IPR032675">
    <property type="entry name" value="LRR_dom_sf"/>
</dbReference>
<proteinExistence type="predicted"/>
<dbReference type="AlphaFoldDB" id="A0AA88L7I0"/>
<comment type="caution">
    <text evidence="5">The sequence shown here is derived from an EMBL/GenBank/DDBJ whole genome shotgun (WGS) entry which is preliminary data.</text>
</comment>
<keyword evidence="4" id="KW-0472">Membrane</keyword>
<keyword evidence="6" id="KW-1185">Reference proteome</keyword>
<gene>
    <name evidence="5" type="ORF">QYM36_010441</name>
</gene>
<dbReference type="InterPro" id="IPR052286">
    <property type="entry name" value="Wnt_signaling_inhibitor"/>
</dbReference>
<dbReference type="InterPro" id="IPR003591">
    <property type="entry name" value="Leu-rich_rpt_typical-subtyp"/>
</dbReference>
<dbReference type="Pfam" id="PF13855">
    <property type="entry name" value="LRR_8"/>
    <property type="match status" value="2"/>
</dbReference>
<evidence type="ECO:0000313" key="6">
    <source>
        <dbReference type="Proteomes" id="UP001187531"/>
    </source>
</evidence>
<sequence length="407" mass="46739">MASEIFISNNLLYAGPKYKMLEIRIICILFVASSMSQELSRLNCPPEFKTKCACGEALYYGEAKWVVNCTDAGFRSVDMLEFLPEDVQVLIFTGNDVKEIPPNVFGDVTNYEYLEVIDMSNNKIRHIRGQAFHRISNVHRLILNHNDLYINGTHEHPRIFANMYNLKELHLTNAFTEYVDSKKYLVNLENIFFGSNLAKLEKLHLEQNEIWMIPNRDMFCQLPALMDLYLGDNKLSSFDVELDCLKHLRYIDLESNMFSKFTPTILRRFDDVNEQSDSGLEVNLRDNYFICDCDIKDFQHWLKTTKVSVRNKEYLRCRDGIPSSNIQNPVIDAKEVLCAAKEVQAGSETASGVIAILCIILTTLVAVIIYMNVAWVRTKASDVAQLVKKRSAYSSLLTQPEDQEVHV</sequence>
<dbReference type="Proteomes" id="UP001187531">
    <property type="component" value="Unassembled WGS sequence"/>
</dbReference>
<accession>A0AA88L7I0</accession>
<keyword evidence="2" id="KW-0732">Signal</keyword>
<dbReference type="PANTHER" id="PTHR24364:SF18">
    <property type="entry name" value="LP06937P"/>
    <property type="match status" value="1"/>
</dbReference>
<dbReference type="Gene3D" id="3.80.10.10">
    <property type="entry name" value="Ribonuclease Inhibitor"/>
    <property type="match status" value="1"/>
</dbReference>
<evidence type="ECO:0000256" key="3">
    <source>
        <dbReference type="ARBA" id="ARBA00022737"/>
    </source>
</evidence>
<evidence type="ECO:0000313" key="5">
    <source>
        <dbReference type="EMBL" id="KAK2715874.1"/>
    </source>
</evidence>
<keyword evidence="4" id="KW-0812">Transmembrane</keyword>
<dbReference type="SMART" id="SM00369">
    <property type="entry name" value="LRR_TYP"/>
    <property type="match status" value="5"/>
</dbReference>
<evidence type="ECO:0000256" key="4">
    <source>
        <dbReference type="SAM" id="Phobius"/>
    </source>
</evidence>
<dbReference type="GO" id="GO:0016020">
    <property type="term" value="C:membrane"/>
    <property type="evidence" value="ECO:0007669"/>
    <property type="project" value="TreeGrafter"/>
</dbReference>
<dbReference type="PANTHER" id="PTHR24364">
    <property type="entry name" value="LP06937P"/>
    <property type="match status" value="1"/>
</dbReference>